<evidence type="ECO:0000256" key="7">
    <source>
        <dbReference type="SAM" id="Phobius"/>
    </source>
</evidence>
<protein>
    <recommendedName>
        <fullName evidence="8">Integral membrane bound transporter domain-containing protein</fullName>
    </recommendedName>
</protein>
<keyword evidence="5 7" id="KW-0472">Membrane</keyword>
<dbReference type="Pfam" id="PF13515">
    <property type="entry name" value="FUSC_2"/>
    <property type="match status" value="1"/>
</dbReference>
<evidence type="ECO:0000259" key="8">
    <source>
        <dbReference type="Pfam" id="PF13515"/>
    </source>
</evidence>
<dbReference type="RefSeq" id="WP_345465932.1">
    <property type="nucleotide sequence ID" value="NZ_BAABRP010000011.1"/>
</dbReference>
<organism evidence="9 10">
    <name type="scientific">Deinococcus carri</name>
    <dbReference type="NCBI Taxonomy" id="1211323"/>
    <lineage>
        <taxon>Bacteria</taxon>
        <taxon>Thermotogati</taxon>
        <taxon>Deinococcota</taxon>
        <taxon>Deinococci</taxon>
        <taxon>Deinococcales</taxon>
        <taxon>Deinococcaceae</taxon>
        <taxon>Deinococcus</taxon>
    </lineage>
</organism>
<sequence>MRPALLLQLAFSSSAGKWRPGTAFRCTLGVALPLLLALATGHAAWGVLASTGALNAGLASFNGVTRRRLRVMLGTSLTMSLVTVLALLVGTHTGLTVLVLMLVGAGMVLSGALGASANTISIQAITTLVVISGLGLPPALALPGGALVLAGGLVQTLLLTVVWPAGRHHPERRAVRRVYRRLEDLLGALPTPGDLLPEAAPFQEAWDVLDEARRFRWRPEHARLRQALRLAEGLRAALVGYARADRQVRERGLSAEAGRMVQALLNALREVQGQVMQGQATLPPATAAGLHGALAALTGEAARPLHDWAALMVRLLIDLGGEPEAAAPSRPPPTSWRDTLAALRRSASPQVPLGRHALKYALALGLTALAVRLGHLPHGYWLTLTVGVVLKPEYVTTLTRGVGRLGGTLLGVAVSALLLWAFHPGERALLFGLAAAWLSYAGFLVSYAVFSAAITVYVVMLLVASGVAEGAVSGERLLYTLLGGAVALAVSLLWPDWQARSLPGLLTRAAQAQLTYLETVATLWSGGDPEAASAARAQARALRVQAGNLVRAAHLEPARAQRLPLARADDALMRLNASAALSLSLHAEALQLHPPRPDPSGVSAPSAARLDRARQELDTALQDARHLCAELAAGAS</sequence>
<comment type="similarity">
    <text evidence="6">Belongs to the YccS/YhfK family.</text>
</comment>
<feature type="transmembrane region" description="Helical" evidence="7">
    <location>
        <begin position="120"/>
        <end position="140"/>
    </location>
</feature>
<evidence type="ECO:0000256" key="3">
    <source>
        <dbReference type="ARBA" id="ARBA00022692"/>
    </source>
</evidence>
<feature type="domain" description="Integral membrane bound transporter" evidence="8">
    <location>
        <begin position="367"/>
        <end position="490"/>
    </location>
</feature>
<comment type="subcellular location">
    <subcellularLocation>
        <location evidence="1">Cell membrane</location>
        <topology evidence="1">Multi-pass membrane protein</topology>
    </subcellularLocation>
</comment>
<feature type="transmembrane region" description="Helical" evidence="7">
    <location>
        <begin position="434"/>
        <end position="464"/>
    </location>
</feature>
<evidence type="ECO:0000256" key="5">
    <source>
        <dbReference type="ARBA" id="ARBA00023136"/>
    </source>
</evidence>
<reference evidence="9 10" key="1">
    <citation type="submission" date="2024-02" db="EMBL/GenBank/DDBJ databases">
        <title>Deinococcus carri NBRC 110142.</title>
        <authorList>
            <person name="Ichikawa N."/>
            <person name="Katano-Makiyama Y."/>
            <person name="Hidaka K."/>
        </authorList>
    </citation>
    <scope>NUCLEOTIDE SEQUENCE [LARGE SCALE GENOMIC DNA]</scope>
    <source>
        <strain evidence="9 10">NBRC 110142</strain>
    </source>
</reference>
<keyword evidence="2" id="KW-1003">Cell membrane</keyword>
<dbReference type="Proteomes" id="UP001401887">
    <property type="component" value="Unassembled WGS sequence"/>
</dbReference>
<evidence type="ECO:0000256" key="6">
    <source>
        <dbReference type="ARBA" id="ARBA00043993"/>
    </source>
</evidence>
<feature type="transmembrane region" description="Helical" evidence="7">
    <location>
        <begin position="146"/>
        <end position="166"/>
    </location>
</feature>
<feature type="transmembrane region" description="Helical" evidence="7">
    <location>
        <begin position="476"/>
        <end position="494"/>
    </location>
</feature>
<gene>
    <name evidence="9" type="ORF">Dcar01_02644</name>
</gene>
<evidence type="ECO:0000256" key="4">
    <source>
        <dbReference type="ARBA" id="ARBA00022989"/>
    </source>
</evidence>
<accession>A0ABP9WAW8</accession>
<keyword evidence="3 7" id="KW-0812">Transmembrane</keyword>
<keyword evidence="4 7" id="KW-1133">Transmembrane helix</keyword>
<feature type="transmembrane region" description="Helical" evidence="7">
    <location>
        <begin position="95"/>
        <end position="113"/>
    </location>
</feature>
<dbReference type="PANTHER" id="PTHR30509">
    <property type="entry name" value="P-HYDROXYBENZOIC ACID EFFLUX PUMP SUBUNIT-RELATED"/>
    <property type="match status" value="1"/>
</dbReference>
<feature type="transmembrane region" description="Helical" evidence="7">
    <location>
        <begin position="71"/>
        <end position="89"/>
    </location>
</feature>
<evidence type="ECO:0000256" key="1">
    <source>
        <dbReference type="ARBA" id="ARBA00004651"/>
    </source>
</evidence>
<dbReference type="PANTHER" id="PTHR30509:SF8">
    <property type="entry name" value="INNER MEMBRANE PROTEIN YCCS"/>
    <property type="match status" value="1"/>
</dbReference>
<evidence type="ECO:0000256" key="2">
    <source>
        <dbReference type="ARBA" id="ARBA00022475"/>
    </source>
</evidence>
<feature type="transmembrane region" description="Helical" evidence="7">
    <location>
        <begin position="401"/>
        <end position="422"/>
    </location>
</feature>
<dbReference type="InterPro" id="IPR049453">
    <property type="entry name" value="Memb_transporter_dom"/>
</dbReference>
<comment type="caution">
    <text evidence="9">The sequence shown here is derived from an EMBL/GenBank/DDBJ whole genome shotgun (WGS) entry which is preliminary data.</text>
</comment>
<evidence type="ECO:0000313" key="10">
    <source>
        <dbReference type="Proteomes" id="UP001401887"/>
    </source>
</evidence>
<evidence type="ECO:0000313" key="9">
    <source>
        <dbReference type="EMBL" id="GAA5513895.1"/>
    </source>
</evidence>
<feature type="transmembrane region" description="Helical" evidence="7">
    <location>
        <begin position="31"/>
        <end position="59"/>
    </location>
</feature>
<dbReference type="EMBL" id="BAABRP010000011">
    <property type="protein sequence ID" value="GAA5513895.1"/>
    <property type="molecule type" value="Genomic_DNA"/>
</dbReference>
<proteinExistence type="inferred from homology"/>
<name>A0ABP9WAW8_9DEIO</name>
<keyword evidence="10" id="KW-1185">Reference proteome</keyword>